<keyword evidence="4 9" id="KW-0067">ATP-binding</keyword>
<dbReference type="AlphaFoldDB" id="W5IK15"/>
<dbReference type="InterPro" id="IPR003593">
    <property type="entry name" value="AAA+_ATPase"/>
</dbReference>
<dbReference type="PANTHER" id="PTHR45900:SF1">
    <property type="entry name" value="MITOCHONDRIAL DNA REPAIR PROTEIN RECA HOMOLOG-RELATED"/>
    <property type="match status" value="1"/>
</dbReference>
<comment type="subcellular location">
    <subcellularLocation>
        <location evidence="9">Cytoplasm</location>
    </subcellularLocation>
</comment>
<evidence type="ECO:0000259" key="13">
    <source>
        <dbReference type="PROSITE" id="PS50162"/>
    </source>
</evidence>
<feature type="region of interest" description="Disordered" evidence="12">
    <location>
        <begin position="339"/>
        <end position="368"/>
    </location>
</feature>
<dbReference type="PROSITE" id="PS50163">
    <property type="entry name" value="RECA_3"/>
    <property type="match status" value="1"/>
</dbReference>
<dbReference type="InterPro" id="IPR049428">
    <property type="entry name" value="RecA-like_N"/>
</dbReference>
<dbReference type="EMBL" id="ADCX01000004">
    <property type="protein sequence ID" value="EFG27229.1"/>
    <property type="molecule type" value="Genomic_DNA"/>
</dbReference>
<dbReference type="PROSITE" id="PS00321">
    <property type="entry name" value="RECA_1"/>
    <property type="match status" value="1"/>
</dbReference>
<keyword evidence="9 11" id="KW-0227">DNA damage</keyword>
<name>W5IK15_SCAIO</name>
<evidence type="ECO:0000256" key="6">
    <source>
        <dbReference type="ARBA" id="ARBA00023172"/>
    </source>
</evidence>
<dbReference type="Pfam" id="PF00154">
    <property type="entry name" value="RecA_N"/>
    <property type="match status" value="1"/>
</dbReference>
<dbReference type="InterPro" id="IPR027417">
    <property type="entry name" value="P-loop_NTPase"/>
</dbReference>
<keyword evidence="5 9" id="KW-0238">DNA-binding</keyword>
<evidence type="ECO:0000259" key="14">
    <source>
        <dbReference type="PROSITE" id="PS50163"/>
    </source>
</evidence>
<comment type="caution">
    <text evidence="15">The sequence shown here is derived from an EMBL/GenBank/DDBJ whole genome shotgun (WGS) entry which is preliminary data.</text>
</comment>
<evidence type="ECO:0000256" key="5">
    <source>
        <dbReference type="ARBA" id="ARBA00023125"/>
    </source>
</evidence>
<evidence type="ECO:0000256" key="2">
    <source>
        <dbReference type="ARBA" id="ARBA00015553"/>
    </source>
</evidence>
<dbReference type="Proteomes" id="UP000005777">
    <property type="component" value="Unassembled WGS sequence"/>
</dbReference>
<keyword evidence="6 9" id="KW-0233">DNA recombination</keyword>
<evidence type="ECO:0000256" key="9">
    <source>
        <dbReference type="HAMAP-Rule" id="MF_00268"/>
    </source>
</evidence>
<feature type="compositionally biased region" description="Basic and acidic residues" evidence="12">
    <location>
        <begin position="346"/>
        <end position="355"/>
    </location>
</feature>
<dbReference type="GO" id="GO:0009432">
    <property type="term" value="P:SOS response"/>
    <property type="evidence" value="ECO:0007669"/>
    <property type="project" value="UniProtKB-UniRule"/>
</dbReference>
<dbReference type="SMART" id="SM00382">
    <property type="entry name" value="AAA"/>
    <property type="match status" value="1"/>
</dbReference>
<dbReference type="FunFam" id="3.40.50.300:FF:000087">
    <property type="entry name" value="Recombinase RecA"/>
    <property type="match status" value="1"/>
</dbReference>
<evidence type="ECO:0000256" key="12">
    <source>
        <dbReference type="SAM" id="MobiDB-lite"/>
    </source>
</evidence>
<evidence type="ECO:0000313" key="15">
    <source>
        <dbReference type="EMBL" id="EFG27229.1"/>
    </source>
</evidence>
<feature type="binding site" evidence="9">
    <location>
        <begin position="75"/>
        <end position="82"/>
    </location>
    <ligand>
        <name>ATP</name>
        <dbReference type="ChEBI" id="CHEBI:30616"/>
    </ligand>
</feature>
<dbReference type="NCBIfam" id="TIGR02012">
    <property type="entry name" value="tigrfam_recA"/>
    <property type="match status" value="1"/>
</dbReference>
<comment type="similarity">
    <text evidence="1 9 11">Belongs to the RecA family.</text>
</comment>
<dbReference type="InterPro" id="IPR023400">
    <property type="entry name" value="RecA_C_sf"/>
</dbReference>
<dbReference type="GO" id="GO:0005524">
    <property type="term" value="F:ATP binding"/>
    <property type="evidence" value="ECO:0007669"/>
    <property type="project" value="UniProtKB-UniRule"/>
</dbReference>
<evidence type="ECO:0000256" key="11">
    <source>
        <dbReference type="RuleBase" id="RU004527"/>
    </source>
</evidence>
<dbReference type="GO" id="GO:0006281">
    <property type="term" value="P:DNA repair"/>
    <property type="evidence" value="ECO:0007669"/>
    <property type="project" value="UniProtKB-UniRule"/>
</dbReference>
<evidence type="ECO:0000313" key="16">
    <source>
        <dbReference type="Proteomes" id="UP000005777"/>
    </source>
</evidence>
<keyword evidence="3 9" id="KW-0547">Nucleotide-binding</keyword>
<evidence type="ECO:0000256" key="7">
    <source>
        <dbReference type="ARBA" id="ARBA00023236"/>
    </source>
</evidence>
<evidence type="ECO:0000256" key="10">
    <source>
        <dbReference type="RuleBase" id="RU000526"/>
    </source>
</evidence>
<dbReference type="PROSITE" id="PS50162">
    <property type="entry name" value="RECA_2"/>
    <property type="match status" value="1"/>
</dbReference>
<gene>
    <name evidence="9" type="primary">recA</name>
    <name evidence="15" type="ORF">HMPREF9020_00868</name>
</gene>
<dbReference type="HAMAP" id="MF_00268">
    <property type="entry name" value="RecA"/>
    <property type="match status" value="1"/>
</dbReference>
<feature type="domain" description="RecA family profile 1" evidence="13">
    <location>
        <begin position="45"/>
        <end position="204"/>
    </location>
</feature>
<comment type="function">
    <text evidence="9">Can catalyze the hydrolysis of ATP in the presence of single-stranded DNA, the ATP-dependent uptake of single-stranded DNA by duplex DNA, and the ATP-dependent hybridization of homologous single-stranded DNAs. It interacts with LexA causing its activation and leading to its autocatalytic cleavage.</text>
</comment>
<evidence type="ECO:0000256" key="8">
    <source>
        <dbReference type="ARBA" id="ARBA00033319"/>
    </source>
</evidence>
<dbReference type="InterPro" id="IPR049261">
    <property type="entry name" value="RecA-like_C"/>
</dbReference>
<keyword evidence="9" id="KW-0963">Cytoplasm</keyword>
<dbReference type="GO" id="GO:0003684">
    <property type="term" value="F:damaged DNA binding"/>
    <property type="evidence" value="ECO:0007669"/>
    <property type="project" value="UniProtKB-UniRule"/>
</dbReference>
<dbReference type="CDD" id="cd00983">
    <property type="entry name" value="RecA"/>
    <property type="match status" value="1"/>
</dbReference>
<evidence type="ECO:0000256" key="1">
    <source>
        <dbReference type="ARBA" id="ARBA00009391"/>
    </source>
</evidence>
<dbReference type="eggNOG" id="COG0468">
    <property type="taxonomic scope" value="Bacteria"/>
</dbReference>
<dbReference type="SUPFAM" id="SSF52540">
    <property type="entry name" value="P-loop containing nucleoside triphosphate hydrolases"/>
    <property type="match status" value="1"/>
</dbReference>
<evidence type="ECO:0000256" key="3">
    <source>
        <dbReference type="ARBA" id="ARBA00022741"/>
    </source>
</evidence>
<dbReference type="Pfam" id="PF21096">
    <property type="entry name" value="RecA_C"/>
    <property type="match status" value="1"/>
</dbReference>
<feature type="compositionally biased region" description="Polar residues" evidence="12">
    <location>
        <begin position="356"/>
        <end position="368"/>
    </location>
</feature>
<dbReference type="InterPro" id="IPR020587">
    <property type="entry name" value="RecA_monomer-monomer_interface"/>
</dbReference>
<sequence length="368" mass="39428">MARTKDAAKAQDAQRQAALNTALAQVEKAFGKGSAMRLGDKPVTHVEVIPTGSLALDMALGIGGLPRGRIVEIFGPESSGKTTIALHAVANAQRNGGVAAFIDAEHALDPEYARNLGVDTDSLIISQPDNGEQALEIADMLIRSGALDIIVIDSVAALVPKAEIDGEMGDNHVGLQARLMSQALRKMTGALSQSHTTAVFINQLREKIGVMFGNPETTTGGKALKFYASVRLDIRRVQTLKNGDEAIGNRTRVKVVKNKMAPPFKSAEFDILYGEGVSREGSIIDMALSTGIIKKSGSWFTYDGDQLGQGRERVRQFLKDNPELETELETKIKVAYGLIPDPNAAQEEKNTDSEQKGASSDNISTDKA</sequence>
<dbReference type="PANTHER" id="PTHR45900">
    <property type="entry name" value="RECA"/>
    <property type="match status" value="1"/>
</dbReference>
<dbReference type="InterPro" id="IPR020584">
    <property type="entry name" value="DNA_recomb/repair_RecA_CS"/>
</dbReference>
<dbReference type="Gene3D" id="3.40.50.300">
    <property type="entry name" value="P-loop containing nucleotide triphosphate hydrolases"/>
    <property type="match status" value="1"/>
</dbReference>
<protein>
    <recommendedName>
        <fullName evidence="2 9">Protein RecA</fullName>
    </recommendedName>
    <alternativeName>
        <fullName evidence="8 9">Recombinase A</fullName>
    </alternativeName>
</protein>
<dbReference type="RefSeq" id="WP_006293237.1">
    <property type="nucleotide sequence ID" value="NZ_GG770225.1"/>
</dbReference>
<dbReference type="HOGENOM" id="CLU_040469_3_2_11"/>
<dbReference type="InterPro" id="IPR020588">
    <property type="entry name" value="RecA_ATP-bd"/>
</dbReference>
<keyword evidence="7 9" id="KW-0742">SOS response</keyword>
<dbReference type="InterPro" id="IPR013765">
    <property type="entry name" value="DNA_recomb/repair_RecA"/>
</dbReference>
<dbReference type="GO" id="GO:0006310">
    <property type="term" value="P:DNA recombination"/>
    <property type="evidence" value="ECO:0007669"/>
    <property type="project" value="UniProtKB-UniRule"/>
</dbReference>
<evidence type="ECO:0000256" key="4">
    <source>
        <dbReference type="ARBA" id="ARBA00022840"/>
    </source>
</evidence>
<dbReference type="GO" id="GO:0140664">
    <property type="term" value="F:ATP-dependent DNA damage sensor activity"/>
    <property type="evidence" value="ECO:0007669"/>
    <property type="project" value="InterPro"/>
</dbReference>
<accession>W5IK15</accession>
<dbReference type="PRINTS" id="PR00142">
    <property type="entry name" value="RECA"/>
</dbReference>
<feature type="domain" description="RecA family profile 2" evidence="14">
    <location>
        <begin position="209"/>
        <end position="282"/>
    </location>
</feature>
<dbReference type="GO" id="GO:0003697">
    <property type="term" value="F:single-stranded DNA binding"/>
    <property type="evidence" value="ECO:0007669"/>
    <property type="project" value="UniProtKB-UniRule"/>
</dbReference>
<keyword evidence="9 10" id="KW-0234">DNA repair</keyword>
<organism evidence="15 16">
    <name type="scientific">Scardovia inopinata F0304</name>
    <dbReference type="NCBI Taxonomy" id="641146"/>
    <lineage>
        <taxon>Bacteria</taxon>
        <taxon>Bacillati</taxon>
        <taxon>Actinomycetota</taxon>
        <taxon>Actinomycetes</taxon>
        <taxon>Bifidobacteriales</taxon>
        <taxon>Bifidobacteriaceae</taxon>
        <taxon>Scardovia</taxon>
    </lineage>
</organism>
<proteinExistence type="inferred from homology"/>
<dbReference type="SUPFAM" id="SSF54752">
    <property type="entry name" value="RecA protein, C-terminal domain"/>
    <property type="match status" value="1"/>
</dbReference>
<dbReference type="GO" id="GO:0005829">
    <property type="term" value="C:cytosol"/>
    <property type="evidence" value="ECO:0007669"/>
    <property type="project" value="TreeGrafter"/>
</dbReference>
<reference evidence="15 16" key="1">
    <citation type="submission" date="2012-01" db="EMBL/GenBank/DDBJ databases">
        <title>The Genome Sequence of Scardovia inopinata F0304.</title>
        <authorList>
            <consortium name="The Broad Institute Genome Sequencing Platform"/>
            <person name="Ward D."/>
            <person name="Earl A."/>
            <person name="Feldgarden M."/>
            <person name="Gevers D."/>
            <person name="Young S."/>
            <person name="Zeng Q."/>
            <person name="Koehrsen M."/>
            <person name="Alvarado L."/>
            <person name="Berlin A.M."/>
            <person name="Borenstein D."/>
            <person name="Chapman S.B."/>
            <person name="Chen Z."/>
            <person name="Engels R."/>
            <person name="Freedman E."/>
            <person name="Gellesch M."/>
            <person name="Goldberg J."/>
            <person name="Griggs A."/>
            <person name="Gujja S."/>
            <person name="Heilman E.R."/>
            <person name="Heiman D.I."/>
            <person name="Hepburn T.A."/>
            <person name="Howarth C."/>
            <person name="Jen D."/>
            <person name="Larson L."/>
            <person name="Mehta T."/>
            <person name="Park D."/>
            <person name="Pearson M."/>
            <person name="Richards J."/>
            <person name="Roberts A."/>
            <person name="Saif S."/>
            <person name="Shea T.D."/>
            <person name="Shenoy N."/>
            <person name="Sisk P."/>
            <person name="Stolte C."/>
            <person name="Sykes S.N."/>
            <person name="Walk T."/>
            <person name="White J."/>
            <person name="Yandava C."/>
            <person name="Izard J."/>
            <person name="Baranova O.V."/>
            <person name="Blanton J.M."/>
            <person name="Tanner A.C."/>
            <person name="Dewhirst F."/>
            <person name="Haas B."/>
            <person name="Nusbaum C."/>
            <person name="Birren B."/>
        </authorList>
    </citation>
    <scope>NUCLEOTIDE SEQUENCE [LARGE SCALE GENOMIC DNA]</scope>
    <source>
        <strain evidence="15 16">F0304</strain>
    </source>
</reference>
<keyword evidence="16" id="KW-1185">Reference proteome</keyword>